<dbReference type="Proteomes" id="UP000008311">
    <property type="component" value="Unassembled WGS sequence"/>
</dbReference>
<evidence type="ECO:0000256" key="1">
    <source>
        <dbReference type="SAM" id="MobiDB-lite"/>
    </source>
</evidence>
<protein>
    <submittedName>
        <fullName evidence="2">Uncharacterized protein</fullName>
    </submittedName>
</protein>
<dbReference type="InParanoid" id="B9TGL7"/>
<evidence type="ECO:0000313" key="3">
    <source>
        <dbReference type="Proteomes" id="UP000008311"/>
    </source>
</evidence>
<feature type="compositionally biased region" description="Low complexity" evidence="1">
    <location>
        <begin position="99"/>
        <end position="120"/>
    </location>
</feature>
<evidence type="ECO:0000313" key="2">
    <source>
        <dbReference type="EMBL" id="EEF24996.1"/>
    </source>
</evidence>
<name>B9TGL7_RICCO</name>
<keyword evidence="3" id="KW-1185">Reference proteome</keyword>
<dbReference type="EMBL" id="EQ980729">
    <property type="protein sequence ID" value="EEF24996.1"/>
    <property type="molecule type" value="Genomic_DNA"/>
</dbReference>
<sequence>MRRRRHRQLPAPVQGPARPAPRRRPHPQPERLARADGGGAGGRQIARACRTRAGSGRRPAARPPMATPAAAALDRAFRRRQPGARALAHRPGRRGAGAGVAHLQWRGQRAVPSAPRAAGRGRAGRLHARQCLRDRQRRPDGHGPQPRHAGRGLPAPDRLAARGAPAAAADDRR</sequence>
<feature type="compositionally biased region" description="Low complexity" evidence="1">
    <location>
        <begin position="154"/>
        <end position="173"/>
    </location>
</feature>
<proteinExistence type="predicted"/>
<feature type="compositionally biased region" description="Basic and acidic residues" evidence="1">
    <location>
        <begin position="131"/>
        <end position="141"/>
    </location>
</feature>
<reference evidence="3" key="1">
    <citation type="journal article" date="2010" name="Nat. Biotechnol.">
        <title>Draft genome sequence of the oilseed species Ricinus communis.</title>
        <authorList>
            <person name="Chan A.P."/>
            <person name="Crabtree J."/>
            <person name="Zhao Q."/>
            <person name="Lorenzi H."/>
            <person name="Orvis J."/>
            <person name="Puiu D."/>
            <person name="Melake-Berhan A."/>
            <person name="Jones K.M."/>
            <person name="Redman J."/>
            <person name="Chen G."/>
            <person name="Cahoon E.B."/>
            <person name="Gedil M."/>
            <person name="Stanke M."/>
            <person name="Haas B.J."/>
            <person name="Wortman J.R."/>
            <person name="Fraser-Liggett C.M."/>
            <person name="Ravel J."/>
            <person name="Rabinowicz P.D."/>
        </authorList>
    </citation>
    <scope>NUCLEOTIDE SEQUENCE [LARGE SCALE GENOMIC DNA]</scope>
    <source>
        <strain evidence="3">cv. Hale</strain>
    </source>
</reference>
<organism evidence="2 3">
    <name type="scientific">Ricinus communis</name>
    <name type="common">Castor bean</name>
    <dbReference type="NCBI Taxonomy" id="3988"/>
    <lineage>
        <taxon>Eukaryota</taxon>
        <taxon>Viridiplantae</taxon>
        <taxon>Streptophyta</taxon>
        <taxon>Embryophyta</taxon>
        <taxon>Tracheophyta</taxon>
        <taxon>Spermatophyta</taxon>
        <taxon>Magnoliopsida</taxon>
        <taxon>eudicotyledons</taxon>
        <taxon>Gunneridae</taxon>
        <taxon>Pentapetalae</taxon>
        <taxon>rosids</taxon>
        <taxon>fabids</taxon>
        <taxon>Malpighiales</taxon>
        <taxon>Euphorbiaceae</taxon>
        <taxon>Acalyphoideae</taxon>
        <taxon>Acalypheae</taxon>
        <taxon>Ricinus</taxon>
    </lineage>
</organism>
<feature type="compositionally biased region" description="Basic residues" evidence="1">
    <location>
        <begin position="77"/>
        <end position="93"/>
    </location>
</feature>
<feature type="compositionally biased region" description="Low complexity" evidence="1">
    <location>
        <begin position="43"/>
        <end position="60"/>
    </location>
</feature>
<accession>B9TGL7</accession>
<dbReference type="AlphaFoldDB" id="B9TGL7"/>
<gene>
    <name evidence="2" type="ORF">RCOM_1930710</name>
</gene>
<feature type="region of interest" description="Disordered" evidence="1">
    <location>
        <begin position="1"/>
        <end position="173"/>
    </location>
</feature>